<feature type="transmembrane region" description="Helical" evidence="1">
    <location>
        <begin position="138"/>
        <end position="159"/>
    </location>
</feature>
<feature type="transmembrane region" description="Helical" evidence="1">
    <location>
        <begin position="76"/>
        <end position="100"/>
    </location>
</feature>
<organism evidence="2 3">
    <name type="scientific">Diploscapter pachys</name>
    <dbReference type="NCBI Taxonomy" id="2018661"/>
    <lineage>
        <taxon>Eukaryota</taxon>
        <taxon>Metazoa</taxon>
        <taxon>Ecdysozoa</taxon>
        <taxon>Nematoda</taxon>
        <taxon>Chromadorea</taxon>
        <taxon>Rhabditida</taxon>
        <taxon>Rhabditina</taxon>
        <taxon>Rhabditomorpha</taxon>
        <taxon>Rhabditoidea</taxon>
        <taxon>Rhabditidae</taxon>
        <taxon>Diploscapter</taxon>
    </lineage>
</organism>
<keyword evidence="3" id="KW-1185">Reference proteome</keyword>
<dbReference type="InterPro" id="IPR021279">
    <property type="entry name" value="DUF2721"/>
</dbReference>
<dbReference type="Pfam" id="PF14248">
    <property type="entry name" value="DUF4345"/>
    <property type="match status" value="1"/>
</dbReference>
<evidence type="ECO:0008006" key="4">
    <source>
        <dbReference type="Google" id="ProtNLM"/>
    </source>
</evidence>
<name>A0A2A2K3U2_9BILA</name>
<evidence type="ECO:0000313" key="2">
    <source>
        <dbReference type="EMBL" id="PAV68581.1"/>
    </source>
</evidence>
<feature type="transmembrane region" description="Helical" evidence="1">
    <location>
        <begin position="236"/>
        <end position="254"/>
    </location>
</feature>
<reference evidence="2 3" key="1">
    <citation type="journal article" date="2017" name="Curr. Biol.">
        <title>Genome architecture and evolution of a unichromosomal asexual nematode.</title>
        <authorList>
            <person name="Fradin H."/>
            <person name="Zegar C."/>
            <person name="Gutwein M."/>
            <person name="Lucas J."/>
            <person name="Kovtun M."/>
            <person name="Corcoran D."/>
            <person name="Baugh L.R."/>
            <person name="Kiontke K."/>
            <person name="Gunsalus K."/>
            <person name="Fitch D.H."/>
            <person name="Piano F."/>
        </authorList>
    </citation>
    <scope>NUCLEOTIDE SEQUENCE [LARGE SCALE GENOMIC DNA]</scope>
    <source>
        <strain evidence="2">PF1309</strain>
    </source>
</reference>
<dbReference type="Proteomes" id="UP000218231">
    <property type="component" value="Unassembled WGS sequence"/>
</dbReference>
<keyword evidence="1" id="KW-1133">Transmembrane helix</keyword>
<accession>A0A2A2K3U2</accession>
<evidence type="ECO:0000256" key="1">
    <source>
        <dbReference type="SAM" id="Phobius"/>
    </source>
</evidence>
<protein>
    <recommendedName>
        <fullName evidence="4">DUF4345 domain-containing protein</fullName>
    </recommendedName>
</protein>
<feature type="transmembrane region" description="Helical" evidence="1">
    <location>
        <begin position="179"/>
        <end position="197"/>
    </location>
</feature>
<evidence type="ECO:0000313" key="3">
    <source>
        <dbReference type="Proteomes" id="UP000218231"/>
    </source>
</evidence>
<feature type="transmembrane region" description="Helical" evidence="1">
    <location>
        <begin position="209"/>
        <end position="230"/>
    </location>
</feature>
<proteinExistence type="predicted"/>
<dbReference type="AlphaFoldDB" id="A0A2A2K3U2"/>
<dbReference type="InterPro" id="IPR025597">
    <property type="entry name" value="DUF4345"/>
</dbReference>
<sequence length="262" mass="28204">MPTLLQVSTIAQTIQLSLAPVFMLAAIGQILNVLAGRLARVIDRARVLEERVIAESGRDQQRDIWELKLLDERMSIINAALFLAVLSAVMACIVIAMLFVANIARLHIGTGIAFCFIVAVTLLTCCLAAFIPAVERRALQIVVALACLVPLSVGGWSVARGPGFLGHPPVIPTDLDSHFRYISGIFFAVGIAFATCIPGIERKGPRFRLLGALVVAGGLSRIVSLLAVGAPSAGHVFGFAMELGAVPLLMLWQWRLEKRFRA</sequence>
<dbReference type="OrthoDB" id="10018743at2759"/>
<feature type="transmembrane region" description="Helical" evidence="1">
    <location>
        <begin position="106"/>
        <end position="131"/>
    </location>
</feature>
<dbReference type="Pfam" id="PF11026">
    <property type="entry name" value="DUF2721"/>
    <property type="match status" value="1"/>
</dbReference>
<dbReference type="EMBL" id="LIAE01009728">
    <property type="protein sequence ID" value="PAV68581.1"/>
    <property type="molecule type" value="Genomic_DNA"/>
</dbReference>
<keyword evidence="1" id="KW-0812">Transmembrane</keyword>
<feature type="transmembrane region" description="Helical" evidence="1">
    <location>
        <begin position="12"/>
        <end position="34"/>
    </location>
</feature>
<comment type="caution">
    <text evidence="2">The sequence shown here is derived from an EMBL/GenBank/DDBJ whole genome shotgun (WGS) entry which is preliminary data.</text>
</comment>
<gene>
    <name evidence="2" type="ORF">WR25_22573</name>
</gene>
<keyword evidence="1" id="KW-0472">Membrane</keyword>